<dbReference type="RefSeq" id="WP_169585449.1">
    <property type="nucleotide sequence ID" value="NZ_VCQU01000002.1"/>
</dbReference>
<organism evidence="2 3">
    <name type="scientific">Antrihabitans stalactiti</name>
    <dbReference type="NCBI Taxonomy" id="2584121"/>
    <lineage>
        <taxon>Bacteria</taxon>
        <taxon>Bacillati</taxon>
        <taxon>Actinomycetota</taxon>
        <taxon>Actinomycetes</taxon>
        <taxon>Mycobacteriales</taxon>
        <taxon>Nocardiaceae</taxon>
        <taxon>Antrihabitans</taxon>
    </lineage>
</organism>
<proteinExistence type="predicted"/>
<keyword evidence="1" id="KW-0812">Transmembrane</keyword>
<dbReference type="AlphaFoldDB" id="A0A848K6R8"/>
<protein>
    <recommendedName>
        <fullName evidence="4">DUF5313 domain-containing protein</fullName>
    </recommendedName>
</protein>
<feature type="transmembrane region" description="Helical" evidence="1">
    <location>
        <begin position="65"/>
        <end position="86"/>
    </location>
</feature>
<sequence length="121" mass="14209">MNTPTPSQFVGYAIGRTLPESLHPWVENDLVGPGAERRWLLRFFVPTLPFFLLVFLLPGELWIKVAMLAMMVVPFVIFTIALSYVWRRFRMEAHGLDPHLVDRAKHSDNERMRYQLRFGHQ</sequence>
<dbReference type="Pfam" id="PF17240">
    <property type="entry name" value="DUF5313"/>
    <property type="match status" value="1"/>
</dbReference>
<accession>A0A848K6R8</accession>
<keyword evidence="1" id="KW-1133">Transmembrane helix</keyword>
<evidence type="ECO:0000313" key="2">
    <source>
        <dbReference type="EMBL" id="NMN94715.1"/>
    </source>
</evidence>
<gene>
    <name evidence="2" type="ORF">FGL95_06650</name>
</gene>
<feature type="transmembrane region" description="Helical" evidence="1">
    <location>
        <begin position="39"/>
        <end position="59"/>
    </location>
</feature>
<name>A0A848K6R8_9NOCA</name>
<reference evidence="2 3" key="2">
    <citation type="submission" date="2020-06" db="EMBL/GenBank/DDBJ databases">
        <title>Antribacter stalactiti gen. nov., sp. nov., a new member of the family Nacardiaceae isolated from a cave.</title>
        <authorList>
            <person name="Kim I.S."/>
        </authorList>
    </citation>
    <scope>NUCLEOTIDE SEQUENCE [LARGE SCALE GENOMIC DNA]</scope>
    <source>
        <strain evidence="2 3">YC2-7</strain>
    </source>
</reference>
<dbReference type="EMBL" id="VCQU01000002">
    <property type="protein sequence ID" value="NMN94715.1"/>
    <property type="molecule type" value="Genomic_DNA"/>
</dbReference>
<dbReference type="InterPro" id="IPR035197">
    <property type="entry name" value="DUF5313"/>
</dbReference>
<keyword evidence="1" id="KW-0472">Membrane</keyword>
<dbReference type="Proteomes" id="UP000535543">
    <property type="component" value="Unassembled WGS sequence"/>
</dbReference>
<comment type="caution">
    <text evidence="2">The sequence shown here is derived from an EMBL/GenBank/DDBJ whole genome shotgun (WGS) entry which is preliminary data.</text>
</comment>
<evidence type="ECO:0000256" key="1">
    <source>
        <dbReference type="SAM" id="Phobius"/>
    </source>
</evidence>
<evidence type="ECO:0000313" key="3">
    <source>
        <dbReference type="Proteomes" id="UP000535543"/>
    </source>
</evidence>
<evidence type="ECO:0008006" key="4">
    <source>
        <dbReference type="Google" id="ProtNLM"/>
    </source>
</evidence>
<reference evidence="2 3" key="1">
    <citation type="submission" date="2019-05" db="EMBL/GenBank/DDBJ databases">
        <authorList>
            <person name="Lee S.D."/>
        </authorList>
    </citation>
    <scope>NUCLEOTIDE SEQUENCE [LARGE SCALE GENOMIC DNA]</scope>
    <source>
        <strain evidence="2 3">YC2-7</strain>
    </source>
</reference>
<keyword evidence="3" id="KW-1185">Reference proteome</keyword>